<dbReference type="EMBL" id="MOXJ01000025">
    <property type="protein sequence ID" value="PDO09886.1"/>
    <property type="molecule type" value="Genomic_DNA"/>
</dbReference>
<dbReference type="Gene3D" id="2.40.50.180">
    <property type="entry name" value="CheA-289, Domain 4"/>
    <property type="match status" value="1"/>
</dbReference>
<dbReference type="Proteomes" id="UP000243688">
    <property type="component" value="Unassembled WGS sequence"/>
</dbReference>
<evidence type="ECO:0000313" key="2">
    <source>
        <dbReference type="EMBL" id="PDO09886.1"/>
    </source>
</evidence>
<dbReference type="AlphaFoldDB" id="A0A2A6DZ98"/>
<accession>A0A2A6DZ98</accession>
<dbReference type="PROSITE" id="PS50851">
    <property type="entry name" value="CHEW"/>
    <property type="match status" value="1"/>
</dbReference>
<sequence length="157" mass="17567">MPQETDLRQVVTFRLGGEEFGIPISDVNEIIFVPAITPIAKAPPSVVGIMNLRGNIIPVIDLRIALRMPVAERTKKQRIIVAQIGGKPTGVMVDEVTQVLHVTEEMLENAPDRVMTSQTRYIRGICKIQDRLIVLLDLGEVLEKDELEFVEKGRNEI</sequence>
<proteinExistence type="predicted"/>
<gene>
    <name evidence="2" type="ORF">BLM47_10330</name>
</gene>
<protein>
    <recommendedName>
        <fullName evidence="1">CheW-like domain-containing protein</fullName>
    </recommendedName>
</protein>
<dbReference type="InterPro" id="IPR002545">
    <property type="entry name" value="CheW-lke_dom"/>
</dbReference>
<dbReference type="SUPFAM" id="SSF50341">
    <property type="entry name" value="CheW-like"/>
    <property type="match status" value="1"/>
</dbReference>
<dbReference type="GO" id="GO:0006935">
    <property type="term" value="P:chemotaxis"/>
    <property type="evidence" value="ECO:0007669"/>
    <property type="project" value="InterPro"/>
</dbReference>
<reference evidence="2 3" key="1">
    <citation type="submission" date="2016-12" db="EMBL/GenBank/DDBJ databases">
        <title>Candidatus Reconcilibacillus cellulovorans genome.</title>
        <authorList>
            <person name="Kolinko S."/>
            <person name="Wu Y.-W."/>
            <person name="Tachea F."/>
            <person name="Denzel E."/>
            <person name="Hiras J."/>
            <person name="Baecker N."/>
            <person name="Chan L.J."/>
            <person name="Eichorst S.A."/>
            <person name="Frey D."/>
            <person name="Adams P.D."/>
            <person name="Pray T."/>
            <person name="Tanjore D."/>
            <person name="Petzold C.J."/>
            <person name="Gladden J.M."/>
            <person name="Simmons B.A."/>
            <person name="Singer S.W."/>
        </authorList>
    </citation>
    <scope>NUCLEOTIDE SEQUENCE [LARGE SCALE GENOMIC DNA]</scope>
    <source>
        <strain evidence="2">JTherm</strain>
    </source>
</reference>
<evidence type="ECO:0000259" key="1">
    <source>
        <dbReference type="PROSITE" id="PS50851"/>
    </source>
</evidence>
<dbReference type="InterPro" id="IPR039315">
    <property type="entry name" value="CheW"/>
</dbReference>
<dbReference type="GO" id="GO:0005829">
    <property type="term" value="C:cytosol"/>
    <property type="evidence" value="ECO:0007669"/>
    <property type="project" value="TreeGrafter"/>
</dbReference>
<dbReference type="Gene3D" id="2.30.30.40">
    <property type="entry name" value="SH3 Domains"/>
    <property type="match status" value="1"/>
</dbReference>
<dbReference type="GO" id="GO:0007165">
    <property type="term" value="P:signal transduction"/>
    <property type="evidence" value="ECO:0007669"/>
    <property type="project" value="InterPro"/>
</dbReference>
<dbReference type="PANTHER" id="PTHR22617">
    <property type="entry name" value="CHEMOTAXIS SENSOR HISTIDINE KINASE-RELATED"/>
    <property type="match status" value="1"/>
</dbReference>
<dbReference type="SMART" id="SM00260">
    <property type="entry name" value="CheW"/>
    <property type="match status" value="1"/>
</dbReference>
<comment type="caution">
    <text evidence="2">The sequence shown here is derived from an EMBL/GenBank/DDBJ whole genome shotgun (WGS) entry which is preliminary data.</text>
</comment>
<feature type="domain" description="CheW-like" evidence="1">
    <location>
        <begin position="7"/>
        <end position="147"/>
    </location>
</feature>
<dbReference type="Pfam" id="PF01584">
    <property type="entry name" value="CheW"/>
    <property type="match status" value="1"/>
</dbReference>
<dbReference type="PANTHER" id="PTHR22617:SF23">
    <property type="entry name" value="CHEMOTAXIS PROTEIN CHEW"/>
    <property type="match status" value="1"/>
</dbReference>
<dbReference type="InterPro" id="IPR036061">
    <property type="entry name" value="CheW-like_dom_sf"/>
</dbReference>
<organism evidence="2 3">
    <name type="scientific">Candidatus Reconcilbacillus cellulovorans</name>
    <dbReference type="NCBI Taxonomy" id="1906605"/>
    <lineage>
        <taxon>Bacteria</taxon>
        <taxon>Bacillati</taxon>
        <taxon>Bacillota</taxon>
        <taxon>Bacilli</taxon>
        <taxon>Bacillales</taxon>
        <taxon>Paenibacillaceae</taxon>
        <taxon>Candidatus Reconcilbacillus</taxon>
    </lineage>
</organism>
<evidence type="ECO:0000313" key="3">
    <source>
        <dbReference type="Proteomes" id="UP000243688"/>
    </source>
</evidence>
<name>A0A2A6DZ98_9BACL</name>